<protein>
    <submittedName>
        <fullName evidence="4">XRE family transcriptional regulator</fullName>
    </submittedName>
</protein>
<dbReference type="InterPro" id="IPR013096">
    <property type="entry name" value="Cupin_2"/>
</dbReference>
<dbReference type="InterPro" id="IPR050807">
    <property type="entry name" value="TransReg_Diox_bact_type"/>
</dbReference>
<organism evidence="4 5">
    <name type="scientific">Streptosporangium fragile</name>
    <dbReference type="NCBI Taxonomy" id="46186"/>
    <lineage>
        <taxon>Bacteria</taxon>
        <taxon>Bacillati</taxon>
        <taxon>Actinomycetota</taxon>
        <taxon>Actinomycetes</taxon>
        <taxon>Streptosporangiales</taxon>
        <taxon>Streptosporangiaceae</taxon>
        <taxon>Streptosporangium</taxon>
    </lineage>
</organism>
<feature type="domain" description="HTH cro/C1-type" evidence="3">
    <location>
        <begin position="27"/>
        <end position="81"/>
    </location>
</feature>
<dbReference type="Proteomes" id="UP001500831">
    <property type="component" value="Unassembled WGS sequence"/>
</dbReference>
<dbReference type="InterPro" id="IPR014710">
    <property type="entry name" value="RmlC-like_jellyroll"/>
</dbReference>
<proteinExistence type="predicted"/>
<reference evidence="5" key="1">
    <citation type="journal article" date="2019" name="Int. J. Syst. Evol. Microbiol.">
        <title>The Global Catalogue of Microorganisms (GCM) 10K type strain sequencing project: providing services to taxonomists for standard genome sequencing and annotation.</title>
        <authorList>
            <consortium name="The Broad Institute Genomics Platform"/>
            <consortium name="The Broad Institute Genome Sequencing Center for Infectious Disease"/>
            <person name="Wu L."/>
            <person name="Ma J."/>
        </authorList>
    </citation>
    <scope>NUCLEOTIDE SEQUENCE [LARGE SCALE GENOMIC DNA]</scope>
    <source>
        <strain evidence="5">JCM 6242</strain>
    </source>
</reference>
<gene>
    <name evidence="4" type="ORF">GCM10010517_38300</name>
</gene>
<keyword evidence="5" id="KW-1185">Reference proteome</keyword>
<dbReference type="Gene3D" id="2.60.120.10">
    <property type="entry name" value="Jelly Rolls"/>
    <property type="match status" value="1"/>
</dbReference>
<comment type="caution">
    <text evidence="4">The sequence shown here is derived from an EMBL/GenBank/DDBJ whole genome shotgun (WGS) entry which is preliminary data.</text>
</comment>
<dbReference type="PANTHER" id="PTHR46797:SF1">
    <property type="entry name" value="METHYLPHOSPHONATE SYNTHASE"/>
    <property type="match status" value="1"/>
</dbReference>
<dbReference type="Gene3D" id="1.10.260.40">
    <property type="entry name" value="lambda repressor-like DNA-binding domains"/>
    <property type="match status" value="1"/>
</dbReference>
<feature type="region of interest" description="Disordered" evidence="2">
    <location>
        <begin position="194"/>
        <end position="222"/>
    </location>
</feature>
<keyword evidence="1" id="KW-0238">DNA-binding</keyword>
<dbReference type="Pfam" id="PF13560">
    <property type="entry name" value="HTH_31"/>
    <property type="match status" value="1"/>
</dbReference>
<dbReference type="InterPro" id="IPR010982">
    <property type="entry name" value="Lambda_DNA-bd_dom_sf"/>
</dbReference>
<dbReference type="Pfam" id="PF07883">
    <property type="entry name" value="Cupin_2"/>
    <property type="match status" value="1"/>
</dbReference>
<dbReference type="CDD" id="cd00093">
    <property type="entry name" value="HTH_XRE"/>
    <property type="match status" value="1"/>
</dbReference>
<dbReference type="InterPro" id="IPR011051">
    <property type="entry name" value="RmlC_Cupin_sf"/>
</dbReference>
<dbReference type="SUPFAM" id="SSF51182">
    <property type="entry name" value="RmlC-like cupins"/>
    <property type="match status" value="1"/>
</dbReference>
<dbReference type="EMBL" id="BAAAVI010000025">
    <property type="protein sequence ID" value="GAA2876980.1"/>
    <property type="molecule type" value="Genomic_DNA"/>
</dbReference>
<dbReference type="SMART" id="SM00530">
    <property type="entry name" value="HTH_XRE"/>
    <property type="match status" value="1"/>
</dbReference>
<evidence type="ECO:0000313" key="5">
    <source>
        <dbReference type="Proteomes" id="UP001500831"/>
    </source>
</evidence>
<dbReference type="CDD" id="cd02209">
    <property type="entry name" value="cupin_XRE_C"/>
    <property type="match status" value="1"/>
</dbReference>
<evidence type="ECO:0000256" key="2">
    <source>
        <dbReference type="SAM" id="MobiDB-lite"/>
    </source>
</evidence>
<name>A0ABP6IIE6_9ACTN</name>
<evidence type="ECO:0000259" key="3">
    <source>
        <dbReference type="PROSITE" id="PS50943"/>
    </source>
</evidence>
<accession>A0ABP6IIE6</accession>
<sequence>MAVASQACNLRPMENGSDIDLLVARRLRELRVRSGMTLNALAEQTGLSAPHLSRLEKGERQPSVGTLLQLARVYGVSVSELVEERRGGDYHLLRAADATAHQGPDGRYTVLSGPQAGVSVMRVELPPGRQSEEARHAGEEWLHVLSGSARFVLDGEPILLEEGDAVHFDSGRPHSLANDGGGTATVLIVSTAAPAPAHHPMPPARRAAGPAATARRPAAPDR</sequence>
<dbReference type="PROSITE" id="PS50943">
    <property type="entry name" value="HTH_CROC1"/>
    <property type="match status" value="1"/>
</dbReference>
<evidence type="ECO:0000256" key="1">
    <source>
        <dbReference type="ARBA" id="ARBA00023125"/>
    </source>
</evidence>
<dbReference type="PANTHER" id="PTHR46797">
    <property type="entry name" value="HTH-TYPE TRANSCRIPTIONAL REGULATOR"/>
    <property type="match status" value="1"/>
</dbReference>
<dbReference type="InterPro" id="IPR001387">
    <property type="entry name" value="Cro/C1-type_HTH"/>
</dbReference>
<feature type="compositionally biased region" description="Low complexity" evidence="2">
    <location>
        <begin position="204"/>
        <end position="222"/>
    </location>
</feature>
<evidence type="ECO:0000313" key="4">
    <source>
        <dbReference type="EMBL" id="GAA2876980.1"/>
    </source>
</evidence>